<keyword evidence="2" id="KW-1185">Reference proteome</keyword>
<proteinExistence type="predicted"/>
<name>A0AAP0JAW9_9MAGN</name>
<dbReference type="EMBL" id="JBBNAE010000004">
    <property type="protein sequence ID" value="KAK9130694.1"/>
    <property type="molecule type" value="Genomic_DNA"/>
</dbReference>
<dbReference type="AlphaFoldDB" id="A0AAP0JAW9"/>
<organism evidence="1 2">
    <name type="scientific">Stephania japonica</name>
    <dbReference type="NCBI Taxonomy" id="461633"/>
    <lineage>
        <taxon>Eukaryota</taxon>
        <taxon>Viridiplantae</taxon>
        <taxon>Streptophyta</taxon>
        <taxon>Embryophyta</taxon>
        <taxon>Tracheophyta</taxon>
        <taxon>Spermatophyta</taxon>
        <taxon>Magnoliopsida</taxon>
        <taxon>Ranunculales</taxon>
        <taxon>Menispermaceae</taxon>
        <taxon>Menispermoideae</taxon>
        <taxon>Cissampelideae</taxon>
        <taxon>Stephania</taxon>
    </lineage>
</organism>
<accession>A0AAP0JAW9</accession>
<evidence type="ECO:0000313" key="2">
    <source>
        <dbReference type="Proteomes" id="UP001417504"/>
    </source>
</evidence>
<gene>
    <name evidence="1" type="ORF">Sjap_011181</name>
</gene>
<reference evidence="1 2" key="1">
    <citation type="submission" date="2024-01" db="EMBL/GenBank/DDBJ databases">
        <title>Genome assemblies of Stephania.</title>
        <authorList>
            <person name="Yang L."/>
        </authorList>
    </citation>
    <scope>NUCLEOTIDE SEQUENCE [LARGE SCALE GENOMIC DNA]</scope>
    <source>
        <strain evidence="1">QJT</strain>
        <tissue evidence="1">Leaf</tissue>
    </source>
</reference>
<evidence type="ECO:0000313" key="1">
    <source>
        <dbReference type="EMBL" id="KAK9130694.1"/>
    </source>
</evidence>
<dbReference type="Proteomes" id="UP001417504">
    <property type="component" value="Unassembled WGS sequence"/>
</dbReference>
<protein>
    <submittedName>
        <fullName evidence="1">Uncharacterized protein</fullName>
    </submittedName>
</protein>
<comment type="caution">
    <text evidence="1">The sequence shown here is derived from an EMBL/GenBank/DDBJ whole genome shotgun (WGS) entry which is preliminary data.</text>
</comment>
<sequence length="85" mass="9464">MPKTLPNPKITPETMKIGFSHLQRPNLGSRLVIFVGNPFIPRMLVLTIRGMEIVTVLAMHRHNPTSICLVQVHGVLNKNGEPSKT</sequence>